<name>W4LIU4_9BACT</name>
<dbReference type="Proteomes" id="UP000019140">
    <property type="component" value="Unassembled WGS sequence"/>
</dbReference>
<dbReference type="HOGENOM" id="CLU_093165_0_0_7"/>
<keyword evidence="2" id="KW-1185">Reference proteome</keyword>
<dbReference type="Pfam" id="PF13267">
    <property type="entry name" value="DUF4058"/>
    <property type="match status" value="1"/>
</dbReference>
<dbReference type="PATRIC" id="fig|1429439.4.peg.7486"/>
<dbReference type="AlphaFoldDB" id="W4LIU4"/>
<evidence type="ECO:0000313" key="2">
    <source>
        <dbReference type="Proteomes" id="UP000019140"/>
    </source>
</evidence>
<proteinExistence type="predicted"/>
<evidence type="ECO:0008006" key="3">
    <source>
        <dbReference type="Google" id="ProtNLM"/>
    </source>
</evidence>
<dbReference type="InterPro" id="IPR025132">
    <property type="entry name" value="DUF4058"/>
</dbReference>
<reference evidence="1 2" key="1">
    <citation type="journal article" date="2014" name="Nature">
        <title>An environmental bacterial taxon with a large and distinct metabolic repertoire.</title>
        <authorList>
            <person name="Wilson M.C."/>
            <person name="Mori T."/>
            <person name="Ruckert C."/>
            <person name="Uria A.R."/>
            <person name="Helf M.J."/>
            <person name="Takada K."/>
            <person name="Gernert C."/>
            <person name="Steffens U.A."/>
            <person name="Heycke N."/>
            <person name="Schmitt S."/>
            <person name="Rinke C."/>
            <person name="Helfrich E.J."/>
            <person name="Brachmann A.O."/>
            <person name="Gurgui C."/>
            <person name="Wakimoto T."/>
            <person name="Kracht M."/>
            <person name="Crusemann M."/>
            <person name="Hentschel U."/>
            <person name="Abe I."/>
            <person name="Matsunaga S."/>
            <person name="Kalinowski J."/>
            <person name="Takeyama H."/>
            <person name="Piel J."/>
        </authorList>
    </citation>
    <scope>NUCLEOTIDE SEQUENCE [LARGE SCALE GENOMIC DNA]</scope>
    <source>
        <strain evidence="2">TSY2</strain>
    </source>
</reference>
<accession>W4LIU4</accession>
<sequence>MPSPFPGMDPYPEAREHWPSFHHLLADEIMAQLNRTLSERYYASVEVCTMLEEVTVSTVHAAVPNISVLEAESPTASITAVTARPAAPIQRLAIPLEQIRLRSVRVYTTGTHTLVTSIEILSPVNKGGEGLEAYRLKRDRILRSPVHLIEIDLLRGQQRPGWEVSEPPIDTDYILLVNRARPDQDRISDIWPVALNQPLPQIPVPLLEADPDTTLDLGSAISAVYERAAYARRLDYAQPVPPPKLRPDMAAWLAAIP</sequence>
<evidence type="ECO:0000313" key="1">
    <source>
        <dbReference type="EMBL" id="ETW97261.1"/>
    </source>
</evidence>
<dbReference type="EMBL" id="AZHX01002081">
    <property type="protein sequence ID" value="ETW97261.1"/>
    <property type="molecule type" value="Genomic_DNA"/>
</dbReference>
<gene>
    <name evidence="1" type="ORF">ETSY2_44930</name>
</gene>
<organism evidence="1 2">
    <name type="scientific">Candidatus Entotheonella gemina</name>
    <dbReference type="NCBI Taxonomy" id="1429439"/>
    <lineage>
        <taxon>Bacteria</taxon>
        <taxon>Pseudomonadati</taxon>
        <taxon>Nitrospinota/Tectimicrobiota group</taxon>
        <taxon>Candidatus Tectimicrobiota</taxon>
        <taxon>Candidatus Entotheonellia</taxon>
        <taxon>Candidatus Entotheonellales</taxon>
        <taxon>Candidatus Entotheonellaceae</taxon>
        <taxon>Candidatus Entotheonella</taxon>
    </lineage>
</organism>
<protein>
    <recommendedName>
        <fullName evidence="3">DUF4058 domain-containing protein</fullName>
    </recommendedName>
</protein>
<comment type="caution">
    <text evidence="1">The sequence shown here is derived from an EMBL/GenBank/DDBJ whole genome shotgun (WGS) entry which is preliminary data.</text>
</comment>